<dbReference type="Proteomes" id="UP000255326">
    <property type="component" value="Unassembled WGS sequence"/>
</dbReference>
<comment type="subcellular location">
    <subcellularLocation>
        <location evidence="1">Cell membrane</location>
        <topology evidence="1">Multi-pass membrane protein</topology>
    </subcellularLocation>
</comment>
<dbReference type="InterPro" id="IPR036291">
    <property type="entry name" value="NAD(P)-bd_dom_sf"/>
</dbReference>
<dbReference type="GO" id="GO:0034220">
    <property type="term" value="P:monoatomic ion transmembrane transport"/>
    <property type="evidence" value="ECO:0007669"/>
    <property type="project" value="UniProtKB-KW"/>
</dbReference>
<gene>
    <name evidence="4" type="ORF">DFR59_11938</name>
</gene>
<dbReference type="InterPro" id="IPR003148">
    <property type="entry name" value="RCK_N"/>
</dbReference>
<keyword evidence="2" id="KW-0812">Transmembrane</keyword>
<protein>
    <submittedName>
        <fullName evidence="4">Voltage-gated potassium channel</fullName>
    </submittedName>
</protein>
<dbReference type="Gene3D" id="3.40.50.720">
    <property type="entry name" value="NAD(P)-binding Rossmann-like Domain"/>
    <property type="match status" value="1"/>
</dbReference>
<dbReference type="SUPFAM" id="SSF51735">
    <property type="entry name" value="NAD(P)-binding Rossmann-fold domains"/>
    <property type="match status" value="1"/>
</dbReference>
<evidence type="ECO:0000259" key="3">
    <source>
        <dbReference type="PROSITE" id="PS51201"/>
    </source>
</evidence>
<proteinExistence type="predicted"/>
<dbReference type="InterPro" id="IPR050721">
    <property type="entry name" value="Trk_Ktr_HKT_K-transport"/>
</dbReference>
<dbReference type="PANTHER" id="PTHR43833:SF9">
    <property type="entry name" value="POTASSIUM CHANNEL PROTEIN YUGO-RELATED"/>
    <property type="match status" value="1"/>
</dbReference>
<dbReference type="AlphaFoldDB" id="A0A370G4Q7"/>
<sequence length="344" mass="38984">MVSIYIIIEVVRRIQNTVRHLIIFPKIITVMLSVILLLGYLEYFFEKGHSPYFHSWWDGIWFAVITSATVGYGDKYPVTPQGQAIAIAMIVLGGSLLAVLLANIGGTLALRISRKERGLLSAKHMKDHVVICHWNQQAKSAIIDYKKRHHGVKFVLIDGYIEENPMDRYNVHFIRGNFNEDETLMKANIEHAKTVLIFGDKRIDENTADAKAMKAILAIKHLNPDAHVIVESLSGDIRSLKRVGADEVIDTGEINGRLLVQSSTSIGISEVIQELLAHETNNDFFETPVPRRYVGWPFGELAQELRQRGVNLIAIRNDQTRLNPPYDMKVTDECKLIYISEKQI</sequence>
<name>A0A370G4Q7_9BACI</name>
<reference evidence="4 5" key="1">
    <citation type="submission" date="2018-07" db="EMBL/GenBank/DDBJ databases">
        <title>Genomic Encyclopedia of Type Strains, Phase IV (KMG-IV): sequencing the most valuable type-strain genomes for metagenomic binning, comparative biology and taxonomic classification.</title>
        <authorList>
            <person name="Goeker M."/>
        </authorList>
    </citation>
    <scope>NUCLEOTIDE SEQUENCE [LARGE SCALE GENOMIC DNA]</scope>
    <source>
        <strain evidence="4 5">DSM 25281</strain>
    </source>
</reference>
<comment type="caution">
    <text evidence="4">The sequence shown here is derived from an EMBL/GenBank/DDBJ whole genome shotgun (WGS) entry which is preliminary data.</text>
</comment>
<keyword evidence="5" id="KW-1185">Reference proteome</keyword>
<keyword evidence="2" id="KW-0472">Membrane</keyword>
<evidence type="ECO:0000256" key="2">
    <source>
        <dbReference type="SAM" id="Phobius"/>
    </source>
</evidence>
<keyword evidence="4" id="KW-0406">Ion transport</keyword>
<dbReference type="EMBL" id="QQAY01000019">
    <property type="protein sequence ID" value="RDI38026.1"/>
    <property type="molecule type" value="Genomic_DNA"/>
</dbReference>
<feature type="domain" description="RCK N-terminal" evidence="3">
    <location>
        <begin position="126"/>
        <end position="249"/>
    </location>
</feature>
<dbReference type="SUPFAM" id="SSF81324">
    <property type="entry name" value="Voltage-gated potassium channels"/>
    <property type="match status" value="1"/>
</dbReference>
<evidence type="ECO:0000256" key="1">
    <source>
        <dbReference type="ARBA" id="ARBA00004651"/>
    </source>
</evidence>
<evidence type="ECO:0000313" key="5">
    <source>
        <dbReference type="Proteomes" id="UP000255326"/>
    </source>
</evidence>
<keyword evidence="4" id="KW-0813">Transport</keyword>
<keyword evidence="4" id="KW-0407">Ion channel</keyword>
<dbReference type="PANTHER" id="PTHR43833">
    <property type="entry name" value="POTASSIUM CHANNEL PROTEIN 2-RELATED-RELATED"/>
    <property type="match status" value="1"/>
</dbReference>
<feature type="transmembrane region" description="Helical" evidence="2">
    <location>
        <begin position="84"/>
        <end position="110"/>
    </location>
</feature>
<organism evidence="4 5">
    <name type="scientific">Falsibacillus pallidus</name>
    <dbReference type="NCBI Taxonomy" id="493781"/>
    <lineage>
        <taxon>Bacteria</taxon>
        <taxon>Bacillati</taxon>
        <taxon>Bacillota</taxon>
        <taxon>Bacilli</taxon>
        <taxon>Bacillales</taxon>
        <taxon>Bacillaceae</taxon>
        <taxon>Falsibacillus</taxon>
    </lineage>
</organism>
<dbReference type="InterPro" id="IPR013099">
    <property type="entry name" value="K_chnl_dom"/>
</dbReference>
<dbReference type="Pfam" id="PF02254">
    <property type="entry name" value="TrkA_N"/>
    <property type="match status" value="1"/>
</dbReference>
<feature type="transmembrane region" description="Helical" evidence="2">
    <location>
        <begin position="21"/>
        <end position="41"/>
    </location>
</feature>
<keyword evidence="2" id="KW-1133">Transmembrane helix</keyword>
<dbReference type="PROSITE" id="PS51201">
    <property type="entry name" value="RCK_N"/>
    <property type="match status" value="1"/>
</dbReference>
<dbReference type="GO" id="GO:0006813">
    <property type="term" value="P:potassium ion transport"/>
    <property type="evidence" value="ECO:0007669"/>
    <property type="project" value="InterPro"/>
</dbReference>
<dbReference type="GO" id="GO:0005886">
    <property type="term" value="C:plasma membrane"/>
    <property type="evidence" value="ECO:0007669"/>
    <property type="project" value="UniProtKB-SubCell"/>
</dbReference>
<accession>A0A370G4Q7</accession>
<dbReference type="Pfam" id="PF07885">
    <property type="entry name" value="Ion_trans_2"/>
    <property type="match status" value="1"/>
</dbReference>
<dbReference type="Gene3D" id="1.10.287.70">
    <property type="match status" value="1"/>
</dbReference>
<evidence type="ECO:0000313" key="4">
    <source>
        <dbReference type="EMBL" id="RDI38026.1"/>
    </source>
</evidence>